<dbReference type="OrthoDB" id="66964at2759"/>
<feature type="domain" description="J" evidence="5">
    <location>
        <begin position="7"/>
        <end position="78"/>
    </location>
</feature>
<dbReference type="GO" id="GO:0001671">
    <property type="term" value="F:ATPase activator activity"/>
    <property type="evidence" value="ECO:0007669"/>
    <property type="project" value="TreeGrafter"/>
</dbReference>
<dbReference type="SMART" id="SM00271">
    <property type="entry name" value="DnaJ"/>
    <property type="match status" value="1"/>
</dbReference>
<keyword evidence="7" id="KW-1185">Reference proteome</keyword>
<dbReference type="RefSeq" id="XP_031557846.1">
    <property type="nucleotide sequence ID" value="XM_031701986.1"/>
</dbReference>
<dbReference type="RefSeq" id="XP_031557847.1">
    <property type="nucleotide sequence ID" value="XM_031701987.1"/>
</dbReference>
<dbReference type="GO" id="GO:0008198">
    <property type="term" value="F:ferrous iron binding"/>
    <property type="evidence" value="ECO:0007669"/>
    <property type="project" value="TreeGrafter"/>
</dbReference>
<dbReference type="SUPFAM" id="SSF46565">
    <property type="entry name" value="Chaperone J-domain"/>
    <property type="match status" value="1"/>
</dbReference>
<evidence type="ECO:0000259" key="6">
    <source>
        <dbReference type="PROSITE" id="PS51074"/>
    </source>
</evidence>
<dbReference type="Gene3D" id="1.10.287.110">
    <property type="entry name" value="DnaJ domain"/>
    <property type="match status" value="1"/>
</dbReference>
<keyword evidence="3" id="KW-0862">Zinc</keyword>
<evidence type="ECO:0000256" key="4">
    <source>
        <dbReference type="ARBA" id="ARBA00023004"/>
    </source>
</evidence>
<keyword evidence="2" id="KW-0479">Metal-binding</keyword>
<keyword evidence="4" id="KW-0408">Iron</keyword>
<dbReference type="AlphaFoldDB" id="A0A6P8HQL7"/>
<dbReference type="PROSITE" id="PS51074">
    <property type="entry name" value="DPH_MB"/>
    <property type="match status" value="1"/>
</dbReference>
<name>A0A6P8HQL7_ACTTE</name>
<evidence type="ECO:0000256" key="3">
    <source>
        <dbReference type="ARBA" id="ARBA00022833"/>
    </source>
</evidence>
<evidence type="ECO:0000256" key="1">
    <source>
        <dbReference type="ARBA" id="ARBA00006169"/>
    </source>
</evidence>
<dbReference type="PANTHER" id="PTHR45255">
    <property type="entry name" value="DNAJ HOMOLOG SUBFAMILY C MEMBER 24"/>
    <property type="match status" value="1"/>
</dbReference>
<gene>
    <name evidence="8 9" type="primary">LOC116294389</name>
</gene>
<dbReference type="SUPFAM" id="SSF144217">
    <property type="entry name" value="CSL zinc finger"/>
    <property type="match status" value="1"/>
</dbReference>
<dbReference type="InterPro" id="IPR001623">
    <property type="entry name" value="DnaJ_domain"/>
</dbReference>
<dbReference type="CDD" id="cd06257">
    <property type="entry name" value="DnaJ"/>
    <property type="match status" value="1"/>
</dbReference>
<evidence type="ECO:0000313" key="9">
    <source>
        <dbReference type="RefSeq" id="XP_031557847.1"/>
    </source>
</evidence>
<dbReference type="Pfam" id="PF00226">
    <property type="entry name" value="DnaJ"/>
    <property type="match status" value="1"/>
</dbReference>
<proteinExistence type="inferred from homology"/>
<dbReference type="PROSITE" id="PS50076">
    <property type="entry name" value="DNAJ_2"/>
    <property type="match status" value="1"/>
</dbReference>
<evidence type="ECO:0000256" key="2">
    <source>
        <dbReference type="ARBA" id="ARBA00022723"/>
    </source>
</evidence>
<dbReference type="InterPro" id="IPR036671">
    <property type="entry name" value="DPH_MB_sf"/>
</dbReference>
<dbReference type="InterPro" id="IPR007872">
    <property type="entry name" value="DPH_MB_dom"/>
</dbReference>
<comment type="similarity">
    <text evidence="1">Belongs to the DPH4 family.</text>
</comment>
<sequence length="156" mass="18110">MSKKEASHYDELGVLQTATREEIKKSYQQLVLKVHPDKNDPSLPTDEQQKRIEAYHTITNAWKILGDKEKREQYDKGIREQGLLQEWPVNAQVDLDDMELDEETGSYSWKCRCSGEYVITEEDLEQGQNVVCCSTCTLCIRVMYAVLSDQEEQDEE</sequence>
<reference evidence="8 9" key="1">
    <citation type="submission" date="2025-04" db="UniProtKB">
        <authorList>
            <consortium name="RefSeq"/>
        </authorList>
    </citation>
    <scope>IDENTIFICATION</scope>
    <source>
        <tissue evidence="8 9">Tentacle</tissue>
    </source>
</reference>
<evidence type="ECO:0000313" key="7">
    <source>
        <dbReference type="Proteomes" id="UP000515163"/>
    </source>
</evidence>
<dbReference type="PANTHER" id="PTHR45255:SF1">
    <property type="entry name" value="DNAJ HOMOLOG SUBFAMILY C MEMBER 24"/>
    <property type="match status" value="1"/>
</dbReference>
<dbReference type="Proteomes" id="UP000515163">
    <property type="component" value="Unplaced"/>
</dbReference>
<organism evidence="7 8">
    <name type="scientific">Actinia tenebrosa</name>
    <name type="common">Australian red waratah sea anemone</name>
    <dbReference type="NCBI Taxonomy" id="6105"/>
    <lineage>
        <taxon>Eukaryota</taxon>
        <taxon>Metazoa</taxon>
        <taxon>Cnidaria</taxon>
        <taxon>Anthozoa</taxon>
        <taxon>Hexacorallia</taxon>
        <taxon>Actiniaria</taxon>
        <taxon>Actiniidae</taxon>
        <taxon>Actinia</taxon>
    </lineage>
</organism>
<accession>A0A6P8HQL7</accession>
<evidence type="ECO:0000259" key="5">
    <source>
        <dbReference type="PROSITE" id="PS50076"/>
    </source>
</evidence>
<dbReference type="GeneID" id="116294389"/>
<dbReference type="Pfam" id="PF05207">
    <property type="entry name" value="Zn_ribbon_CSL"/>
    <property type="match status" value="1"/>
</dbReference>
<dbReference type="Gene3D" id="3.10.660.10">
    <property type="entry name" value="DPH Zinc finger"/>
    <property type="match status" value="1"/>
</dbReference>
<dbReference type="InterPro" id="IPR036869">
    <property type="entry name" value="J_dom_sf"/>
</dbReference>
<feature type="domain" description="DPH-type MB" evidence="6">
    <location>
        <begin position="89"/>
        <end position="145"/>
    </location>
</feature>
<dbReference type="KEGG" id="aten:116294389"/>
<protein>
    <submittedName>
        <fullName evidence="8 9">DnaJ homolog subfamily C member 24-like</fullName>
    </submittedName>
</protein>
<dbReference type="PRINTS" id="PR00625">
    <property type="entry name" value="JDOMAIN"/>
</dbReference>
<evidence type="ECO:0000313" key="8">
    <source>
        <dbReference type="RefSeq" id="XP_031557846.1"/>
    </source>
</evidence>